<dbReference type="GeneID" id="25306924"/>
<keyword evidence="10" id="KW-1185">Reference proteome</keyword>
<comment type="subcellular location">
    <subcellularLocation>
        <location evidence="1">Membrane</location>
        <topology evidence="1">Multi-pass membrane protein</topology>
    </subcellularLocation>
</comment>
<feature type="transmembrane region" description="Helical" evidence="7">
    <location>
        <begin position="444"/>
        <end position="463"/>
    </location>
</feature>
<dbReference type="GO" id="GO:0005351">
    <property type="term" value="F:carbohydrate:proton symporter activity"/>
    <property type="evidence" value="ECO:0007669"/>
    <property type="project" value="TreeGrafter"/>
</dbReference>
<dbReference type="InterPro" id="IPR050360">
    <property type="entry name" value="MFS_Sugar_Transporters"/>
</dbReference>
<feature type="transmembrane region" description="Helical" evidence="7">
    <location>
        <begin position="100"/>
        <end position="120"/>
    </location>
</feature>
<dbReference type="AlphaFoldDB" id="A0A0D2F2E5"/>
<dbReference type="RefSeq" id="XP_013284625.1">
    <property type="nucleotide sequence ID" value="XM_013429171.1"/>
</dbReference>
<feature type="transmembrane region" description="Helical" evidence="7">
    <location>
        <begin position="317"/>
        <end position="337"/>
    </location>
</feature>
<protein>
    <submittedName>
        <fullName evidence="9">Unplaced genomic scaffold supercont1.4, whole genome shotgun sequence</fullName>
    </submittedName>
</protein>
<evidence type="ECO:0000256" key="5">
    <source>
        <dbReference type="ARBA" id="ARBA00023136"/>
    </source>
</evidence>
<dbReference type="HOGENOM" id="CLU_001265_30_13_1"/>
<evidence type="ECO:0000313" key="10">
    <source>
        <dbReference type="Proteomes" id="UP000053029"/>
    </source>
</evidence>
<dbReference type="PANTHER" id="PTHR48022:SF11">
    <property type="entry name" value="MONOSACCHARIDE TRANSPORTER (HXT8), PUTATIVE (AFU_ORTHOLOGUE AFUA_2G08120)-RELATED"/>
    <property type="match status" value="1"/>
</dbReference>
<dbReference type="PANTHER" id="PTHR48022">
    <property type="entry name" value="PLASTIDIC GLUCOSE TRANSPORTER 4"/>
    <property type="match status" value="1"/>
</dbReference>
<feature type="transmembrane region" description="Helical" evidence="7">
    <location>
        <begin position="159"/>
        <end position="184"/>
    </location>
</feature>
<evidence type="ECO:0000256" key="7">
    <source>
        <dbReference type="SAM" id="Phobius"/>
    </source>
</evidence>
<evidence type="ECO:0000256" key="6">
    <source>
        <dbReference type="SAM" id="MobiDB-lite"/>
    </source>
</evidence>
<dbReference type="InterPro" id="IPR005828">
    <property type="entry name" value="MFS_sugar_transport-like"/>
</dbReference>
<accession>A0A0D2F2E5</accession>
<gene>
    <name evidence="9" type="ORF">Z517_07434</name>
</gene>
<feature type="domain" description="Major facilitator superfamily (MFS) profile" evidence="8">
    <location>
        <begin position="28"/>
        <end position="467"/>
    </location>
</feature>
<feature type="transmembrane region" description="Helical" evidence="7">
    <location>
        <begin position="415"/>
        <end position="438"/>
    </location>
</feature>
<feature type="transmembrane region" description="Helical" evidence="7">
    <location>
        <begin position="70"/>
        <end position="93"/>
    </location>
</feature>
<dbReference type="InterPro" id="IPR020846">
    <property type="entry name" value="MFS_dom"/>
</dbReference>
<feature type="transmembrane region" description="Helical" evidence="7">
    <location>
        <begin position="344"/>
        <end position="363"/>
    </location>
</feature>
<reference evidence="9 10" key="1">
    <citation type="submission" date="2015-01" db="EMBL/GenBank/DDBJ databases">
        <title>The Genome Sequence of Fonsecaea pedrosoi CBS 271.37.</title>
        <authorList>
            <consortium name="The Broad Institute Genomics Platform"/>
            <person name="Cuomo C."/>
            <person name="de Hoog S."/>
            <person name="Gorbushina A."/>
            <person name="Stielow B."/>
            <person name="Teixiera M."/>
            <person name="Abouelleil A."/>
            <person name="Chapman S.B."/>
            <person name="Priest M."/>
            <person name="Young S.K."/>
            <person name="Wortman J."/>
            <person name="Nusbaum C."/>
            <person name="Birren B."/>
        </authorList>
    </citation>
    <scope>NUCLEOTIDE SEQUENCE [LARGE SCALE GENOMIC DNA]</scope>
    <source>
        <strain evidence="9 10">CBS 271.37</strain>
    </source>
</reference>
<feature type="transmembrane region" description="Helical" evidence="7">
    <location>
        <begin position="25"/>
        <end position="50"/>
    </location>
</feature>
<organism evidence="9 10">
    <name type="scientific">Fonsecaea pedrosoi CBS 271.37</name>
    <dbReference type="NCBI Taxonomy" id="1442368"/>
    <lineage>
        <taxon>Eukaryota</taxon>
        <taxon>Fungi</taxon>
        <taxon>Dikarya</taxon>
        <taxon>Ascomycota</taxon>
        <taxon>Pezizomycotina</taxon>
        <taxon>Eurotiomycetes</taxon>
        <taxon>Chaetothyriomycetidae</taxon>
        <taxon>Chaetothyriales</taxon>
        <taxon>Herpotrichiellaceae</taxon>
        <taxon>Fonsecaea</taxon>
    </lineage>
</organism>
<proteinExistence type="inferred from homology"/>
<name>A0A0D2F2E5_9EURO</name>
<feature type="transmembrane region" description="Helical" evidence="7">
    <location>
        <begin position="279"/>
        <end position="297"/>
    </location>
</feature>
<keyword evidence="3 7" id="KW-0812">Transmembrane</keyword>
<comment type="similarity">
    <text evidence="2">Belongs to the major facilitator superfamily. Sugar transporter (TC 2.A.1.1) family.</text>
</comment>
<evidence type="ECO:0000256" key="2">
    <source>
        <dbReference type="ARBA" id="ARBA00010992"/>
    </source>
</evidence>
<dbReference type="PROSITE" id="PS50850">
    <property type="entry name" value="MFS"/>
    <property type="match status" value="1"/>
</dbReference>
<keyword evidence="5 7" id="KW-0472">Membrane</keyword>
<feature type="transmembrane region" description="Helical" evidence="7">
    <location>
        <begin position="383"/>
        <end position="403"/>
    </location>
</feature>
<dbReference type="Proteomes" id="UP000053029">
    <property type="component" value="Unassembled WGS sequence"/>
</dbReference>
<dbReference type="EMBL" id="KN846972">
    <property type="protein sequence ID" value="KIW80817.1"/>
    <property type="molecule type" value="Genomic_DNA"/>
</dbReference>
<dbReference type="GO" id="GO:0016020">
    <property type="term" value="C:membrane"/>
    <property type="evidence" value="ECO:0007669"/>
    <property type="project" value="UniProtKB-SubCell"/>
</dbReference>
<dbReference type="VEuPathDB" id="FungiDB:Z517_07434"/>
<dbReference type="InterPro" id="IPR036259">
    <property type="entry name" value="MFS_trans_sf"/>
</dbReference>
<evidence type="ECO:0000259" key="8">
    <source>
        <dbReference type="PROSITE" id="PS50850"/>
    </source>
</evidence>
<evidence type="ECO:0000256" key="3">
    <source>
        <dbReference type="ARBA" id="ARBA00022692"/>
    </source>
</evidence>
<dbReference type="Gene3D" id="1.20.1250.20">
    <property type="entry name" value="MFS general substrate transporter like domains"/>
    <property type="match status" value="1"/>
</dbReference>
<dbReference type="Pfam" id="PF00083">
    <property type="entry name" value="Sugar_tr"/>
    <property type="match status" value="1"/>
</dbReference>
<keyword evidence="4 7" id="KW-1133">Transmembrane helix</keyword>
<sequence>MAAPDHGDHGVANLEHGRRHFGAKLVFIVVFICFGSASFGFSNSVIGSTLGQPSFLHAMGLDTAKNANDLVAAVLAVFFVGGVFGAFTHALLADRYGRKVSASVASVIMIVASAVCTGANSMGLYIAFRFFCGWAAYQFLCTIPTWVTEITPPSHRGVLGNIIAVNIGVGYVIASFGGVGFYFVTGDSQWRGITGLQMLFPSLLLGAMYWLPESPRYLIAKDRHEEALSILKTLHSSASQSDHFAEMEFYQIRKQIEWDNGHKMTYVQIFKHPTMRKRAFITICLTWCMVGSGVLVINNYGTAIYSALGYNELDTLLFLGGWVTIVMLAPLLSMTFVDKVSRTWLLASGFFLCMCTLIVEAALQATYLGTTNSSGLAGGVAMTYLYVFFYVVCLDGPMFFYIGEIWPSQVRVQGFAIGIAAQNLSNIVWSSAAPAAFANIGWKYYVFFILQAFIGGVAVLLYFPNTLKKPLEEIAALFGDVEEVVVFQGELDESRFENGLGEKDLGSNAAQVESVETEKK</sequence>
<evidence type="ECO:0000256" key="4">
    <source>
        <dbReference type="ARBA" id="ARBA00022989"/>
    </source>
</evidence>
<dbReference type="OrthoDB" id="6612291at2759"/>
<feature type="region of interest" description="Disordered" evidence="6">
    <location>
        <begin position="498"/>
        <end position="520"/>
    </location>
</feature>
<dbReference type="SUPFAM" id="SSF103473">
    <property type="entry name" value="MFS general substrate transporter"/>
    <property type="match status" value="1"/>
</dbReference>
<evidence type="ECO:0000313" key="9">
    <source>
        <dbReference type="EMBL" id="KIW80817.1"/>
    </source>
</evidence>
<evidence type="ECO:0000256" key="1">
    <source>
        <dbReference type="ARBA" id="ARBA00004141"/>
    </source>
</evidence>